<protein>
    <submittedName>
        <fullName evidence="1">Uncharacterized protein</fullName>
    </submittedName>
</protein>
<dbReference type="EMBL" id="BTGU01000052">
    <property type="protein sequence ID" value="GMN54647.1"/>
    <property type="molecule type" value="Genomic_DNA"/>
</dbReference>
<comment type="caution">
    <text evidence="1">The sequence shown here is derived from an EMBL/GenBank/DDBJ whole genome shotgun (WGS) entry which is preliminary data.</text>
</comment>
<dbReference type="AlphaFoldDB" id="A0AA88AK78"/>
<organism evidence="1 2">
    <name type="scientific">Ficus carica</name>
    <name type="common">Common fig</name>
    <dbReference type="NCBI Taxonomy" id="3494"/>
    <lineage>
        <taxon>Eukaryota</taxon>
        <taxon>Viridiplantae</taxon>
        <taxon>Streptophyta</taxon>
        <taxon>Embryophyta</taxon>
        <taxon>Tracheophyta</taxon>
        <taxon>Spermatophyta</taxon>
        <taxon>Magnoliopsida</taxon>
        <taxon>eudicotyledons</taxon>
        <taxon>Gunneridae</taxon>
        <taxon>Pentapetalae</taxon>
        <taxon>rosids</taxon>
        <taxon>fabids</taxon>
        <taxon>Rosales</taxon>
        <taxon>Moraceae</taxon>
        <taxon>Ficeae</taxon>
        <taxon>Ficus</taxon>
    </lineage>
</organism>
<proteinExistence type="predicted"/>
<sequence length="199" mass="21611">MDFSDLYMSCPVGVPNTWEFFLRIFAVEVHGQYHVGGLAKPLPHFSIKAFQRSSEPWVAQILGGGEDCSIATVGSMAGNKLARQPRLQFMMKGVQIRHGEPAARRSPQWARRRGDPALGLRLDNSLDLVSGSGRPMGMIEIVIRWFSGSVGLDDATEEDGLPVAVATVAPGISGSNHLGFRWRQSPISAFSNSLGVFGE</sequence>
<keyword evidence="2" id="KW-1185">Reference proteome</keyword>
<gene>
    <name evidence="1" type="ORF">TIFTF001_023772</name>
</gene>
<evidence type="ECO:0000313" key="1">
    <source>
        <dbReference type="EMBL" id="GMN54647.1"/>
    </source>
</evidence>
<evidence type="ECO:0000313" key="2">
    <source>
        <dbReference type="Proteomes" id="UP001187192"/>
    </source>
</evidence>
<dbReference type="Proteomes" id="UP001187192">
    <property type="component" value="Unassembled WGS sequence"/>
</dbReference>
<reference evidence="1" key="1">
    <citation type="submission" date="2023-07" db="EMBL/GenBank/DDBJ databases">
        <title>draft genome sequence of fig (Ficus carica).</title>
        <authorList>
            <person name="Takahashi T."/>
            <person name="Nishimura K."/>
        </authorList>
    </citation>
    <scope>NUCLEOTIDE SEQUENCE</scope>
</reference>
<accession>A0AA88AK78</accession>
<name>A0AA88AK78_FICCA</name>